<name>A0A239WS24_9FLAO</name>
<keyword evidence="1" id="KW-0732">Signal</keyword>
<evidence type="ECO:0000313" key="2">
    <source>
        <dbReference type="EMBL" id="SNV36723.1"/>
    </source>
</evidence>
<dbReference type="KEGG" id="ctak:4412677_00572"/>
<dbReference type="PROSITE" id="PS51257">
    <property type="entry name" value="PROKAR_LIPOPROTEIN"/>
    <property type="match status" value="1"/>
</dbReference>
<organism evidence="2 3">
    <name type="scientific">Chryseobacterium taklimakanense</name>
    <dbReference type="NCBI Taxonomy" id="536441"/>
    <lineage>
        <taxon>Bacteria</taxon>
        <taxon>Pseudomonadati</taxon>
        <taxon>Bacteroidota</taxon>
        <taxon>Flavobacteriia</taxon>
        <taxon>Flavobacteriales</taxon>
        <taxon>Weeksellaceae</taxon>
        <taxon>Chryseobacterium group</taxon>
        <taxon>Chryseobacterium</taxon>
    </lineage>
</organism>
<dbReference type="Gene3D" id="2.40.128.640">
    <property type="match status" value="1"/>
</dbReference>
<evidence type="ECO:0000313" key="3">
    <source>
        <dbReference type="Proteomes" id="UP000215196"/>
    </source>
</evidence>
<keyword evidence="3" id="KW-1185">Reference proteome</keyword>
<reference evidence="2 3" key="1">
    <citation type="submission" date="2017-06" db="EMBL/GenBank/DDBJ databases">
        <authorList>
            <consortium name="Pathogen Informatics"/>
        </authorList>
    </citation>
    <scope>NUCLEOTIDE SEQUENCE [LARGE SCALE GENOMIC DNA]</scope>
    <source>
        <strain evidence="2 3">NCTC13490</strain>
    </source>
</reference>
<dbReference type="EMBL" id="LT906465">
    <property type="protein sequence ID" value="SNV36723.1"/>
    <property type="molecule type" value="Genomic_DNA"/>
</dbReference>
<gene>
    <name evidence="2" type="ORF">SAMEA4412677_00572</name>
</gene>
<dbReference type="InterPro" id="IPR007298">
    <property type="entry name" value="Cu-R_lipoprotein_NlpE"/>
</dbReference>
<feature type="chain" id="PRO_5013235410" evidence="1">
    <location>
        <begin position="23"/>
        <end position="156"/>
    </location>
</feature>
<dbReference type="AlphaFoldDB" id="A0A239WS24"/>
<protein>
    <submittedName>
        <fullName evidence="2">Lipoprotein involved with copper homeostasis and adhesion</fullName>
    </submittedName>
</protein>
<feature type="signal peptide" evidence="1">
    <location>
        <begin position="1"/>
        <end position="22"/>
    </location>
</feature>
<dbReference type="Pfam" id="PF04170">
    <property type="entry name" value="NlpE"/>
    <property type="match status" value="1"/>
</dbReference>
<sequence length="156" mass="16942">MKKMIMPVLVMSLALMSCKKNDNTETAVSTTDSTATAVVTNDTATAATGDTTAISVDWAGAYAGTLPCASCPGIETQLTLNDDKTYTLESNYLEEKDGKFTDQGTFTFSDDGSFITLKDAKKADENRVFFVGEGKVWMAEKVGDRSMKKDYQLVKQ</sequence>
<keyword evidence="2" id="KW-0449">Lipoprotein</keyword>
<proteinExistence type="predicted"/>
<evidence type="ECO:0000256" key="1">
    <source>
        <dbReference type="SAM" id="SignalP"/>
    </source>
</evidence>
<accession>A0A239WS24</accession>
<dbReference type="Proteomes" id="UP000215196">
    <property type="component" value="Chromosome 1"/>
</dbReference>
<dbReference type="RefSeq" id="WP_095070223.1">
    <property type="nucleotide sequence ID" value="NZ_LT906465.1"/>
</dbReference>